<proteinExistence type="predicted"/>
<dbReference type="AlphaFoldDB" id="A0A9X9XG98"/>
<evidence type="ECO:0000313" key="1">
    <source>
        <dbReference type="EMBL" id="MBR0682734.1"/>
    </source>
</evidence>
<gene>
    <name evidence="1" type="ORF">GXW74_19740</name>
</gene>
<organism evidence="1 2">
    <name type="scientific">Neoroseomonas eburnea</name>
    <dbReference type="NCBI Taxonomy" id="1346889"/>
    <lineage>
        <taxon>Bacteria</taxon>
        <taxon>Pseudomonadati</taxon>
        <taxon>Pseudomonadota</taxon>
        <taxon>Alphaproteobacteria</taxon>
        <taxon>Acetobacterales</taxon>
        <taxon>Acetobacteraceae</taxon>
        <taxon>Neoroseomonas</taxon>
    </lineage>
</organism>
<accession>A0A9X9XG98</accession>
<dbReference type="EMBL" id="JAAEDL010000022">
    <property type="protein sequence ID" value="MBR0682734.1"/>
    <property type="molecule type" value="Genomic_DNA"/>
</dbReference>
<dbReference type="RefSeq" id="WP_211848269.1">
    <property type="nucleotide sequence ID" value="NZ_JAAEDL010000022.1"/>
</dbReference>
<evidence type="ECO:0008006" key="3">
    <source>
        <dbReference type="Google" id="ProtNLM"/>
    </source>
</evidence>
<dbReference type="Proteomes" id="UP001138709">
    <property type="component" value="Unassembled WGS sequence"/>
</dbReference>
<dbReference type="PROSITE" id="PS51257">
    <property type="entry name" value="PROKAR_LIPOPROTEIN"/>
    <property type="match status" value="1"/>
</dbReference>
<evidence type="ECO:0000313" key="2">
    <source>
        <dbReference type="Proteomes" id="UP001138709"/>
    </source>
</evidence>
<keyword evidence="2" id="KW-1185">Reference proteome</keyword>
<protein>
    <recommendedName>
        <fullName evidence="3">Lipoprotein</fullName>
    </recommendedName>
</protein>
<sequence>MQRRCLLRTAPVLAMAGAFGLSGCTRPVYNVESRSFVDSGTPEARRNQILRAGAGLGWEMEPVRPGLVRATLRLRGHVAVTEVFYTADSFSIRHADSTNLQYDGTSIHKNYNGWIENLERAIIRQPPV</sequence>
<reference evidence="1" key="2">
    <citation type="journal article" date="2021" name="Syst. Appl. Microbiol.">
        <title>Roseomonas hellenica sp. nov., isolated from roots of wild-growing Alkanna tinctoria.</title>
        <authorList>
            <person name="Rat A."/>
            <person name="Naranjo H.D."/>
            <person name="Lebbe L."/>
            <person name="Cnockaert M."/>
            <person name="Krigas N."/>
            <person name="Grigoriadou K."/>
            <person name="Maloupa E."/>
            <person name="Willems A."/>
        </authorList>
    </citation>
    <scope>NUCLEOTIDE SEQUENCE</scope>
    <source>
        <strain evidence="1">LMG 31228</strain>
    </source>
</reference>
<reference evidence="1" key="1">
    <citation type="submission" date="2020-01" db="EMBL/GenBank/DDBJ databases">
        <authorList>
            <person name="Rat A."/>
        </authorList>
    </citation>
    <scope>NUCLEOTIDE SEQUENCE</scope>
    <source>
        <strain evidence="1">LMG 31228</strain>
    </source>
</reference>
<comment type="caution">
    <text evidence="1">The sequence shown here is derived from an EMBL/GenBank/DDBJ whole genome shotgun (WGS) entry which is preliminary data.</text>
</comment>
<name>A0A9X9XG98_9PROT</name>